<dbReference type="AlphaFoldDB" id="A0A0J8D8F6"/>
<dbReference type="PANTHER" id="PTHR35271">
    <property type="entry name" value="ABC TRANSPORTER, SUBSTRATE-BINDING LIPOPROTEIN-RELATED"/>
    <property type="match status" value="1"/>
</dbReference>
<accession>A0A0J8D8F6</accession>
<reference evidence="2 3" key="1">
    <citation type="submission" date="2015-06" db="EMBL/GenBank/DDBJ databases">
        <title>Draft genome sequence of the purine-degrading Clostridium cylindrosporum HC-1 (DSM 605).</title>
        <authorList>
            <person name="Poehlein A."/>
            <person name="Schiel-Bengelsdorf B."/>
            <person name="Bengelsdorf F."/>
            <person name="Daniel R."/>
            <person name="Duerre P."/>
        </authorList>
    </citation>
    <scope>NUCLEOTIDE SEQUENCE [LARGE SCALE GENOMIC DNA]</scope>
    <source>
        <strain evidence="2 3">DSM 605</strain>
    </source>
</reference>
<dbReference type="Gene3D" id="3.40.50.2300">
    <property type="match status" value="2"/>
</dbReference>
<dbReference type="EMBL" id="LFVU01000024">
    <property type="protein sequence ID" value="KMT22157.1"/>
    <property type="molecule type" value="Genomic_DNA"/>
</dbReference>
<dbReference type="SUPFAM" id="SSF53822">
    <property type="entry name" value="Periplasmic binding protein-like I"/>
    <property type="match status" value="1"/>
</dbReference>
<dbReference type="PROSITE" id="PS51257">
    <property type="entry name" value="PROKAR_LIPOPROTEIN"/>
    <property type="match status" value="1"/>
</dbReference>
<gene>
    <name evidence="2" type="ORF">CLCY_4c01300</name>
</gene>
<keyword evidence="1" id="KW-0732">Signal</keyword>
<dbReference type="PATRIC" id="fig|1121307.3.peg.1784"/>
<comment type="caution">
    <text evidence="2">The sequence shown here is derived from an EMBL/GenBank/DDBJ whole genome shotgun (WGS) entry which is preliminary data.</text>
</comment>
<dbReference type="Pfam" id="PF04392">
    <property type="entry name" value="ABC_sub_bind"/>
    <property type="match status" value="1"/>
</dbReference>
<sequence>MVGNLKKFSRGLVLALASTLIFASCSPAGGGSSKEGNVKTVGVIQHVQHPALDSANEGFVKALADKGYKDGEKVKIDQKNAQGEVVNNDSIAKKFASDKVDLIFAIATPSAQAAYNATKEIPVVLTAVTDPVAAKLVKSMDKSGTNVTGTSDLAPIKKQLEIVKKINPNAKKVGFMYNAGEANSVIQAKEAAKAAKELGLEIVEQTITSTNDVAQATDIVCSKVDALYIPTDNMVVSARAIVAKKALDKKIPVISAEGSVVEAGGLLSEGLDYKSLGYEAGLMAVDILEGKSKPQDMKVKLAEKFTLTVNKKTLDKLGIKLPKELQDKAQFVGGEK</sequence>
<feature type="chain" id="PRO_5039496832" evidence="1">
    <location>
        <begin position="24"/>
        <end position="336"/>
    </location>
</feature>
<dbReference type="RefSeq" id="WP_053083281.1">
    <property type="nucleotide sequence ID" value="NZ_LFVU01000024.1"/>
</dbReference>
<evidence type="ECO:0000313" key="2">
    <source>
        <dbReference type="EMBL" id="KMT22157.1"/>
    </source>
</evidence>
<name>A0A0J8D8F6_CLOCY</name>
<feature type="signal peptide" evidence="1">
    <location>
        <begin position="1"/>
        <end position="23"/>
    </location>
</feature>
<proteinExistence type="predicted"/>
<dbReference type="InterPro" id="IPR007487">
    <property type="entry name" value="ABC_transpt-TYRBP-like"/>
</dbReference>
<dbReference type="InterPro" id="IPR028082">
    <property type="entry name" value="Peripla_BP_I"/>
</dbReference>
<dbReference type="PANTHER" id="PTHR35271:SF1">
    <property type="entry name" value="ABC TRANSPORTER, SUBSTRATE-BINDING LIPOPROTEIN"/>
    <property type="match status" value="1"/>
</dbReference>
<evidence type="ECO:0000256" key="1">
    <source>
        <dbReference type="SAM" id="SignalP"/>
    </source>
</evidence>
<keyword evidence="3" id="KW-1185">Reference proteome</keyword>
<protein>
    <submittedName>
        <fullName evidence="2">ABC-type uncharacterized transport system, periplasmic component</fullName>
    </submittedName>
</protein>
<dbReference type="STRING" id="1121307.CLCY_4c01300"/>
<organism evidence="2 3">
    <name type="scientific">Clostridium cylindrosporum DSM 605</name>
    <dbReference type="NCBI Taxonomy" id="1121307"/>
    <lineage>
        <taxon>Bacteria</taxon>
        <taxon>Bacillati</taxon>
        <taxon>Bacillota</taxon>
        <taxon>Clostridia</taxon>
        <taxon>Eubacteriales</taxon>
        <taxon>Clostridiaceae</taxon>
        <taxon>Clostridium</taxon>
    </lineage>
</organism>
<dbReference type="CDD" id="cd06325">
    <property type="entry name" value="PBP1_ABC_unchar_transporter"/>
    <property type="match status" value="1"/>
</dbReference>
<dbReference type="OrthoDB" id="9776955at2"/>
<dbReference type="Proteomes" id="UP000036756">
    <property type="component" value="Unassembled WGS sequence"/>
</dbReference>
<evidence type="ECO:0000313" key="3">
    <source>
        <dbReference type="Proteomes" id="UP000036756"/>
    </source>
</evidence>